<name>A0AB34KG42_9PEZI</name>
<protein>
    <submittedName>
        <fullName evidence="2">Uncharacterized protein</fullName>
    </submittedName>
</protein>
<dbReference type="AlphaFoldDB" id="A0AB34KG42"/>
<evidence type="ECO:0000313" key="2">
    <source>
        <dbReference type="EMBL" id="KAL1583082.1"/>
    </source>
</evidence>
<reference evidence="2 3" key="1">
    <citation type="journal article" date="2020" name="Microbiol. Resour. Announc.">
        <title>Draft Genome Sequence of a Cladosporium Species Isolated from the Mesophotic Ascidian Didemnum maculosum.</title>
        <authorList>
            <person name="Gioti A."/>
            <person name="Siaperas R."/>
            <person name="Nikolaivits E."/>
            <person name="Le Goff G."/>
            <person name="Ouazzani J."/>
            <person name="Kotoulas G."/>
            <person name="Topakas E."/>
        </authorList>
    </citation>
    <scope>NUCLEOTIDE SEQUENCE [LARGE SCALE GENOMIC DNA]</scope>
    <source>
        <strain evidence="2 3">TM138-S3</strain>
    </source>
</reference>
<dbReference type="Proteomes" id="UP000803884">
    <property type="component" value="Unassembled WGS sequence"/>
</dbReference>
<comment type="caution">
    <text evidence="2">The sequence shown here is derived from an EMBL/GenBank/DDBJ whole genome shotgun (WGS) entry which is preliminary data.</text>
</comment>
<keyword evidence="3" id="KW-1185">Reference proteome</keyword>
<feature type="region of interest" description="Disordered" evidence="1">
    <location>
        <begin position="88"/>
        <end position="138"/>
    </location>
</feature>
<sequence>MEGRGKIGSSHGGSNRSQARRGPSGAWNRLKPVTIDPLDAYGLPSKGDKRLYDHKTQEAYYTKIVERYMKFCASSSGGEELETALASLSLDPPKPKPTSASSSQPSNTTTTTPAGQPTTTRPSIPRHASSTDRPNDLPNILMAMRRLREGILGSRRHDAFAQRAYMFIAQAGILTRQWESYQPTLLHLVHGIHAQTPLSPLELRDFVGYMVLDLACRQGDLGGAFALRERFAHRDRRVEAVLRALVHDDWPRFWRVRRAVDGYQRALMGFAEERVRLHALKCLGRSYLSADRGFVERAADAGWEELVGSGVGWQLLESGSVVIRKPKPK</sequence>
<dbReference type="PANTHER" id="PTHR39398:SF1">
    <property type="entry name" value="CSN8_PSMD8_EIF3K DOMAIN-CONTAINING PROTEIN"/>
    <property type="match status" value="1"/>
</dbReference>
<feature type="region of interest" description="Disordered" evidence="1">
    <location>
        <begin position="1"/>
        <end position="49"/>
    </location>
</feature>
<accession>A0AB34KG42</accession>
<feature type="compositionally biased region" description="Low complexity" evidence="1">
    <location>
        <begin position="97"/>
        <end position="120"/>
    </location>
</feature>
<evidence type="ECO:0000256" key="1">
    <source>
        <dbReference type="SAM" id="MobiDB-lite"/>
    </source>
</evidence>
<dbReference type="PANTHER" id="PTHR39398">
    <property type="entry name" value="YALI0F14311P"/>
    <property type="match status" value="1"/>
</dbReference>
<dbReference type="GeneID" id="96009701"/>
<gene>
    <name evidence="2" type="ORF">WHR41_08259</name>
</gene>
<dbReference type="EMBL" id="JAAQHG020000039">
    <property type="protein sequence ID" value="KAL1583082.1"/>
    <property type="molecule type" value="Genomic_DNA"/>
</dbReference>
<proteinExistence type="predicted"/>
<organism evidence="2 3">
    <name type="scientific">Cladosporium halotolerans</name>
    <dbReference type="NCBI Taxonomy" id="1052096"/>
    <lineage>
        <taxon>Eukaryota</taxon>
        <taxon>Fungi</taxon>
        <taxon>Dikarya</taxon>
        <taxon>Ascomycota</taxon>
        <taxon>Pezizomycotina</taxon>
        <taxon>Dothideomycetes</taxon>
        <taxon>Dothideomycetidae</taxon>
        <taxon>Cladosporiales</taxon>
        <taxon>Cladosporiaceae</taxon>
        <taxon>Cladosporium</taxon>
    </lineage>
</organism>
<evidence type="ECO:0000313" key="3">
    <source>
        <dbReference type="Proteomes" id="UP000803884"/>
    </source>
</evidence>
<dbReference type="RefSeq" id="XP_069226189.1">
    <property type="nucleotide sequence ID" value="XM_069376863.1"/>
</dbReference>